<gene>
    <name evidence="1" type="ORF">HPB49_021349</name>
</gene>
<keyword evidence="2" id="KW-1185">Reference proteome</keyword>
<proteinExistence type="predicted"/>
<dbReference type="Proteomes" id="UP000821865">
    <property type="component" value="Chromosome 2"/>
</dbReference>
<accession>A0ACB8DG34</accession>
<name>A0ACB8DG34_DERSI</name>
<evidence type="ECO:0000313" key="1">
    <source>
        <dbReference type="EMBL" id="KAH7967015.1"/>
    </source>
</evidence>
<protein>
    <submittedName>
        <fullName evidence="1">Uncharacterized protein</fullName>
    </submittedName>
</protein>
<reference evidence="1" key="1">
    <citation type="submission" date="2020-05" db="EMBL/GenBank/DDBJ databases">
        <title>Large-scale comparative analyses of tick genomes elucidate their genetic diversity and vector capacities.</title>
        <authorList>
            <person name="Jia N."/>
            <person name="Wang J."/>
            <person name="Shi W."/>
            <person name="Du L."/>
            <person name="Sun Y."/>
            <person name="Zhan W."/>
            <person name="Jiang J."/>
            <person name="Wang Q."/>
            <person name="Zhang B."/>
            <person name="Ji P."/>
            <person name="Sakyi L.B."/>
            <person name="Cui X."/>
            <person name="Yuan T."/>
            <person name="Jiang B."/>
            <person name="Yang W."/>
            <person name="Lam T.T.-Y."/>
            <person name="Chang Q."/>
            <person name="Ding S."/>
            <person name="Wang X."/>
            <person name="Zhu J."/>
            <person name="Ruan X."/>
            <person name="Zhao L."/>
            <person name="Wei J."/>
            <person name="Que T."/>
            <person name="Du C."/>
            <person name="Cheng J."/>
            <person name="Dai P."/>
            <person name="Han X."/>
            <person name="Huang E."/>
            <person name="Gao Y."/>
            <person name="Liu J."/>
            <person name="Shao H."/>
            <person name="Ye R."/>
            <person name="Li L."/>
            <person name="Wei W."/>
            <person name="Wang X."/>
            <person name="Wang C."/>
            <person name="Yang T."/>
            <person name="Huo Q."/>
            <person name="Li W."/>
            <person name="Guo W."/>
            <person name="Chen H."/>
            <person name="Zhou L."/>
            <person name="Ni X."/>
            <person name="Tian J."/>
            <person name="Zhou Y."/>
            <person name="Sheng Y."/>
            <person name="Liu T."/>
            <person name="Pan Y."/>
            <person name="Xia L."/>
            <person name="Li J."/>
            <person name="Zhao F."/>
            <person name="Cao W."/>
        </authorList>
    </citation>
    <scope>NUCLEOTIDE SEQUENCE</scope>
    <source>
        <strain evidence="1">Dsil-2018</strain>
    </source>
</reference>
<dbReference type="EMBL" id="CM023471">
    <property type="protein sequence ID" value="KAH7967015.1"/>
    <property type="molecule type" value="Genomic_DNA"/>
</dbReference>
<organism evidence="1 2">
    <name type="scientific">Dermacentor silvarum</name>
    <name type="common">Tick</name>
    <dbReference type="NCBI Taxonomy" id="543639"/>
    <lineage>
        <taxon>Eukaryota</taxon>
        <taxon>Metazoa</taxon>
        <taxon>Ecdysozoa</taxon>
        <taxon>Arthropoda</taxon>
        <taxon>Chelicerata</taxon>
        <taxon>Arachnida</taxon>
        <taxon>Acari</taxon>
        <taxon>Parasitiformes</taxon>
        <taxon>Ixodida</taxon>
        <taxon>Ixodoidea</taxon>
        <taxon>Ixodidae</taxon>
        <taxon>Rhipicephalinae</taxon>
        <taxon>Dermacentor</taxon>
    </lineage>
</organism>
<evidence type="ECO:0000313" key="2">
    <source>
        <dbReference type="Proteomes" id="UP000821865"/>
    </source>
</evidence>
<sequence length="171" mass="18792">MAATASTTSVQHGLLPCWSSMWRRLRSLAFLGYRVHLAYAAVSLDEPGSAFGTVYCPELGDCTNSTFQDRSALPWGNKTSAREIGKFSTDEPRDSYDDDNSDALLQARNAKKCGNALLDPLAVERGLWDDLQDTRCGPMVTAYGTVSVKRPPMSHAISVDRAVEVVNFYNH</sequence>
<comment type="caution">
    <text evidence="1">The sequence shown here is derived from an EMBL/GenBank/DDBJ whole genome shotgun (WGS) entry which is preliminary data.</text>
</comment>